<dbReference type="InterPro" id="IPR001296">
    <property type="entry name" value="Glyco_trans_1"/>
</dbReference>
<evidence type="ECO:0000313" key="3">
    <source>
        <dbReference type="EMBL" id="SCB61352.1"/>
    </source>
</evidence>
<evidence type="ECO:0000259" key="1">
    <source>
        <dbReference type="Pfam" id="PF00534"/>
    </source>
</evidence>
<dbReference type="SUPFAM" id="SSF53756">
    <property type="entry name" value="UDP-Glycosyltransferase/glycogen phosphorylase"/>
    <property type="match status" value="1"/>
</dbReference>
<dbReference type="EMBL" id="FMAJ01000017">
    <property type="protein sequence ID" value="SCB61352.1"/>
    <property type="molecule type" value="Genomic_DNA"/>
</dbReference>
<dbReference type="InterPro" id="IPR050194">
    <property type="entry name" value="Glycosyltransferase_grp1"/>
</dbReference>
<dbReference type="PANTHER" id="PTHR45947:SF3">
    <property type="entry name" value="SULFOQUINOVOSYL TRANSFERASE SQD2"/>
    <property type="match status" value="1"/>
</dbReference>
<dbReference type="GO" id="GO:0016757">
    <property type="term" value="F:glycosyltransferase activity"/>
    <property type="evidence" value="ECO:0007669"/>
    <property type="project" value="UniProtKB-KW"/>
</dbReference>
<proteinExistence type="predicted"/>
<dbReference type="Gene3D" id="3.40.50.2000">
    <property type="entry name" value="Glycogen Phosphorylase B"/>
    <property type="match status" value="2"/>
</dbReference>
<keyword evidence="3" id="KW-0328">Glycosyltransferase</keyword>
<dbReference type="Pfam" id="PF00534">
    <property type="entry name" value="Glycos_transf_1"/>
    <property type="match status" value="1"/>
</dbReference>
<sequence>MAIVEVDRVREKPQPQTAPLIVHVVRQFLPNRGGLEDVVANLSRQTLRRGYRVRVVTLNSLFTAPEDKLPARENIDGIEVVRIPWFGSSRYPLAPEVFRQLGDADLVHVHAIDFFFDALAWGRRLHGKPMIVTTHGGFFHTRKYAAIKKIWFRTLTRASAKAYRRVVCCSASDLKQFCEIVPDSVLIENGADIGKFADTASRRARRRIVTIGRFSVNKRLDHLLDAMAVLKSGDPEWHLDVVGAESDLNRVDIEGEMEGRNLTGRVTLHVSPDNDTIRRIITEASLFASASEYEGFGLVALEAMSAGLLPVLNANDAFQTLASRHPVIRLADFTSPQTAAAAMESAYDDLARRQDAVRSELLDAARGYSWDIVAGRYIDLYRSLDIVAAESL</sequence>
<dbReference type="AlphaFoldDB" id="A0A1C3Y9Z9"/>
<gene>
    <name evidence="3" type="ORF">GA0061105_11734</name>
</gene>
<feature type="domain" description="Glycosyltransferase subfamily 4-like N-terminal" evidence="2">
    <location>
        <begin position="33"/>
        <end position="193"/>
    </location>
</feature>
<name>A0A1C3Y9Z9_9HYPH</name>
<dbReference type="PANTHER" id="PTHR45947">
    <property type="entry name" value="SULFOQUINOVOSYL TRANSFERASE SQD2"/>
    <property type="match status" value="1"/>
</dbReference>
<reference evidence="3 4" key="1">
    <citation type="submission" date="2016-08" db="EMBL/GenBank/DDBJ databases">
        <authorList>
            <person name="Seilhamer J.J."/>
        </authorList>
    </citation>
    <scope>NUCLEOTIDE SEQUENCE [LARGE SCALE GENOMIC DNA]</scope>
    <source>
        <strain evidence="3 4">HBR26</strain>
    </source>
</reference>
<dbReference type="Pfam" id="PF13439">
    <property type="entry name" value="Glyco_transf_4"/>
    <property type="match status" value="1"/>
</dbReference>
<keyword evidence="3" id="KW-0808">Transferase</keyword>
<dbReference type="STRING" id="1138170.GA0061105_11734"/>
<organism evidence="3 4">
    <name type="scientific">Rhizobium aethiopicum</name>
    <dbReference type="NCBI Taxonomy" id="1138170"/>
    <lineage>
        <taxon>Bacteria</taxon>
        <taxon>Pseudomonadati</taxon>
        <taxon>Pseudomonadota</taxon>
        <taxon>Alphaproteobacteria</taxon>
        <taxon>Hyphomicrobiales</taxon>
        <taxon>Rhizobiaceae</taxon>
        <taxon>Rhizobium/Agrobacterium group</taxon>
        <taxon>Rhizobium</taxon>
    </lineage>
</organism>
<accession>A0A1C3Y9Z9</accession>
<protein>
    <submittedName>
        <fullName evidence="3">Alpha-1,3-mannosyltransferase</fullName>
    </submittedName>
</protein>
<evidence type="ECO:0000313" key="4">
    <source>
        <dbReference type="Proteomes" id="UP000198723"/>
    </source>
</evidence>
<feature type="domain" description="Glycosyl transferase family 1" evidence="1">
    <location>
        <begin position="201"/>
        <end position="355"/>
    </location>
</feature>
<dbReference type="InterPro" id="IPR028098">
    <property type="entry name" value="Glyco_trans_4-like_N"/>
</dbReference>
<dbReference type="Proteomes" id="UP000198723">
    <property type="component" value="Unassembled WGS sequence"/>
</dbReference>
<dbReference type="CDD" id="cd03801">
    <property type="entry name" value="GT4_PimA-like"/>
    <property type="match status" value="1"/>
</dbReference>
<evidence type="ECO:0000259" key="2">
    <source>
        <dbReference type="Pfam" id="PF13439"/>
    </source>
</evidence>
<dbReference type="RefSeq" id="WP_092753824.1">
    <property type="nucleotide sequence ID" value="NZ_FMAJ01000017.1"/>
</dbReference>